<dbReference type="SUPFAM" id="SSF56601">
    <property type="entry name" value="beta-lactamase/transpeptidase-like"/>
    <property type="match status" value="1"/>
</dbReference>
<dbReference type="GeneID" id="61129574"/>
<accession>A0A855GQG2</accession>
<evidence type="ECO:0000256" key="2">
    <source>
        <dbReference type="ARBA" id="ARBA00023136"/>
    </source>
</evidence>
<dbReference type="InterPro" id="IPR001466">
    <property type="entry name" value="Beta-lactam-related"/>
</dbReference>
<dbReference type="RefSeq" id="WP_101040631.1">
    <property type="nucleotide sequence ID" value="NZ_CP065729.1"/>
</dbReference>
<comment type="subcellular location">
    <subcellularLocation>
        <location evidence="1">Membrane</location>
    </subcellularLocation>
</comment>
<dbReference type="InterPro" id="IPR012338">
    <property type="entry name" value="Beta-lactam/transpept-like"/>
</dbReference>
<dbReference type="EMBL" id="PIXC01000001">
    <property type="protein sequence ID" value="PKE27350.1"/>
    <property type="molecule type" value="Genomic_DNA"/>
</dbReference>
<proteinExistence type="predicted"/>
<dbReference type="PANTHER" id="PTHR46825:SF11">
    <property type="entry name" value="PENICILLIN-BINDING PROTEIN 4"/>
    <property type="match status" value="1"/>
</dbReference>
<dbReference type="Proteomes" id="UP000233482">
    <property type="component" value="Unassembled WGS sequence"/>
</dbReference>
<evidence type="ECO:0000313" key="5">
    <source>
        <dbReference type="Proteomes" id="UP000233482"/>
    </source>
</evidence>
<protein>
    <recommendedName>
        <fullName evidence="3">Beta-lactamase-related domain-containing protein</fullName>
    </recommendedName>
</protein>
<dbReference type="AlphaFoldDB" id="A0A855GQG2"/>
<evidence type="ECO:0000256" key="1">
    <source>
        <dbReference type="ARBA" id="ARBA00004370"/>
    </source>
</evidence>
<organism evidence="4 5">
    <name type="scientific">Macrococcoides caseolyticum</name>
    <dbReference type="NCBI Taxonomy" id="69966"/>
    <lineage>
        <taxon>Bacteria</taxon>
        <taxon>Bacillati</taxon>
        <taxon>Bacillota</taxon>
        <taxon>Bacilli</taxon>
        <taxon>Bacillales</taxon>
        <taxon>Staphylococcaceae</taxon>
        <taxon>Macrococcoides</taxon>
    </lineage>
</organism>
<keyword evidence="2" id="KW-0472">Membrane</keyword>
<name>A0A855GQG2_9STAP</name>
<dbReference type="Pfam" id="PF00144">
    <property type="entry name" value="Beta-lactamase"/>
    <property type="match status" value="1"/>
</dbReference>
<dbReference type="GO" id="GO:0016020">
    <property type="term" value="C:membrane"/>
    <property type="evidence" value="ECO:0007669"/>
    <property type="project" value="UniProtKB-SubCell"/>
</dbReference>
<dbReference type="PANTHER" id="PTHR46825">
    <property type="entry name" value="D-ALANYL-D-ALANINE-CARBOXYPEPTIDASE/ENDOPEPTIDASE AMPH"/>
    <property type="match status" value="1"/>
</dbReference>
<dbReference type="InterPro" id="IPR050491">
    <property type="entry name" value="AmpC-like"/>
</dbReference>
<evidence type="ECO:0000313" key="4">
    <source>
        <dbReference type="EMBL" id="PKE27350.1"/>
    </source>
</evidence>
<feature type="domain" description="Beta-lactamase-related" evidence="3">
    <location>
        <begin position="33"/>
        <end position="250"/>
    </location>
</feature>
<sequence length="320" mass="37224">MKIAFEFLFNRNRNISYTAIDKYLDDINFNGQIRISHEGQGIFHQSYGYKNLNQDPITYDTQFLTASIQKFITGIIIEQLIDEGKISRMDKIVKYINGLPDFITIEDLLLHISGLSPYKVHHNFYGLDQSVDMIRASGAKLPFHKFDYNDANYILLAKLIEIVENQTYRAVVYDRIIDKYQLAHSCFYDEVNDATTGLHQFGSVLIEDWHNDLDKYYGAGNMYMSLKDIDILSHLFANHLIFNKSKTEFILAPDRYNNQKYRSGISLRDNYLRLRGSLYAHDVVVYFNGTSFICVASNRESKLYQAEKILLNILNSNKYC</sequence>
<gene>
    <name evidence="4" type="ORF">CW686_00730</name>
</gene>
<comment type="caution">
    <text evidence="4">The sequence shown here is derived from an EMBL/GenBank/DDBJ whole genome shotgun (WGS) entry which is preliminary data.</text>
</comment>
<reference evidence="4 5" key="1">
    <citation type="submission" date="2017-12" db="EMBL/GenBank/DDBJ databases">
        <title>Genomics of Macrococcus caseolyticus.</title>
        <authorList>
            <person name="MacFadyen A.C."/>
            <person name="Paterson G.K."/>
        </authorList>
    </citation>
    <scope>NUCLEOTIDE SEQUENCE [LARGE SCALE GENOMIC DNA]</scope>
    <source>
        <strain evidence="4 5">5788_EF188</strain>
    </source>
</reference>
<dbReference type="Gene3D" id="3.40.710.10">
    <property type="entry name" value="DD-peptidase/beta-lactamase superfamily"/>
    <property type="match status" value="1"/>
</dbReference>
<evidence type="ECO:0000259" key="3">
    <source>
        <dbReference type="Pfam" id="PF00144"/>
    </source>
</evidence>